<protein>
    <submittedName>
        <fullName evidence="1">Uncharacterized protein</fullName>
    </submittedName>
</protein>
<sequence length="64" mass="7465">MSDSDLEFLVRHERRRSGEVWVDGEEDCHNLIEWQWFAERTAAGISVAVKQSHQEESPQAKSHE</sequence>
<evidence type="ECO:0000313" key="2">
    <source>
        <dbReference type="Proteomes" id="UP001530400"/>
    </source>
</evidence>
<name>A0ABD3MUD3_9STRA</name>
<reference evidence="1 2" key="1">
    <citation type="submission" date="2024-10" db="EMBL/GenBank/DDBJ databases">
        <title>Updated reference genomes for cyclostephanoid diatoms.</title>
        <authorList>
            <person name="Roberts W.R."/>
            <person name="Alverson A.J."/>
        </authorList>
    </citation>
    <scope>NUCLEOTIDE SEQUENCE [LARGE SCALE GENOMIC DNA]</scope>
    <source>
        <strain evidence="1 2">AJA010-31</strain>
    </source>
</reference>
<gene>
    <name evidence="1" type="ORF">ACHAWO_002947</name>
</gene>
<comment type="caution">
    <text evidence="1">The sequence shown here is derived from an EMBL/GenBank/DDBJ whole genome shotgun (WGS) entry which is preliminary data.</text>
</comment>
<organism evidence="1 2">
    <name type="scientific">Cyclotella atomus</name>
    <dbReference type="NCBI Taxonomy" id="382360"/>
    <lineage>
        <taxon>Eukaryota</taxon>
        <taxon>Sar</taxon>
        <taxon>Stramenopiles</taxon>
        <taxon>Ochrophyta</taxon>
        <taxon>Bacillariophyta</taxon>
        <taxon>Coscinodiscophyceae</taxon>
        <taxon>Thalassiosirophycidae</taxon>
        <taxon>Stephanodiscales</taxon>
        <taxon>Stephanodiscaceae</taxon>
        <taxon>Cyclotella</taxon>
    </lineage>
</organism>
<proteinExistence type="predicted"/>
<accession>A0ABD3MUD3</accession>
<evidence type="ECO:0000313" key="1">
    <source>
        <dbReference type="EMBL" id="KAL3766799.1"/>
    </source>
</evidence>
<dbReference type="EMBL" id="JALLPJ020001379">
    <property type="protein sequence ID" value="KAL3766799.1"/>
    <property type="molecule type" value="Genomic_DNA"/>
</dbReference>
<keyword evidence="2" id="KW-1185">Reference proteome</keyword>
<dbReference type="Proteomes" id="UP001530400">
    <property type="component" value="Unassembled WGS sequence"/>
</dbReference>
<dbReference type="AlphaFoldDB" id="A0ABD3MUD3"/>